<feature type="region of interest" description="Disordered" evidence="1">
    <location>
        <begin position="1"/>
        <end position="22"/>
    </location>
</feature>
<dbReference type="EMBL" id="CAKXAJ010025420">
    <property type="protein sequence ID" value="CAH2239132.1"/>
    <property type="molecule type" value="Genomic_DNA"/>
</dbReference>
<evidence type="ECO:0000313" key="2">
    <source>
        <dbReference type="EMBL" id="CAH2239132.1"/>
    </source>
</evidence>
<reference evidence="2" key="1">
    <citation type="submission" date="2022-03" db="EMBL/GenBank/DDBJ databases">
        <authorList>
            <person name="Lindestad O."/>
        </authorList>
    </citation>
    <scope>NUCLEOTIDE SEQUENCE</scope>
</reference>
<name>A0A8S4RS23_9NEOP</name>
<organism evidence="2 3">
    <name type="scientific">Pararge aegeria aegeria</name>
    <dbReference type="NCBI Taxonomy" id="348720"/>
    <lineage>
        <taxon>Eukaryota</taxon>
        <taxon>Metazoa</taxon>
        <taxon>Ecdysozoa</taxon>
        <taxon>Arthropoda</taxon>
        <taxon>Hexapoda</taxon>
        <taxon>Insecta</taxon>
        <taxon>Pterygota</taxon>
        <taxon>Neoptera</taxon>
        <taxon>Endopterygota</taxon>
        <taxon>Lepidoptera</taxon>
        <taxon>Glossata</taxon>
        <taxon>Ditrysia</taxon>
        <taxon>Papilionoidea</taxon>
        <taxon>Nymphalidae</taxon>
        <taxon>Satyrinae</taxon>
        <taxon>Satyrini</taxon>
        <taxon>Parargina</taxon>
        <taxon>Pararge</taxon>
    </lineage>
</organism>
<keyword evidence="3" id="KW-1185">Reference proteome</keyword>
<dbReference type="Proteomes" id="UP000838756">
    <property type="component" value="Unassembled WGS sequence"/>
</dbReference>
<dbReference type="AlphaFoldDB" id="A0A8S4RS23"/>
<evidence type="ECO:0000313" key="3">
    <source>
        <dbReference type="Proteomes" id="UP000838756"/>
    </source>
</evidence>
<sequence length="120" mass="13239">METVENEQVRRRTRSAGSTRHATRERLVEEYLAAVEVAWAPSGWGACTTRTAFCAPNAQCCYRAAPPAALHPRPADPGCQPKITFKLRPLLMAENLLRASSLAPKILYHLSLKTYISMGA</sequence>
<proteinExistence type="predicted"/>
<evidence type="ECO:0000256" key="1">
    <source>
        <dbReference type="SAM" id="MobiDB-lite"/>
    </source>
</evidence>
<comment type="caution">
    <text evidence="2">The sequence shown here is derived from an EMBL/GenBank/DDBJ whole genome shotgun (WGS) entry which is preliminary data.</text>
</comment>
<gene>
    <name evidence="2" type="primary">jg10413</name>
    <name evidence="2" type="ORF">PAEG_LOCUS16038</name>
</gene>
<protein>
    <submittedName>
        <fullName evidence="2">Jg10413 protein</fullName>
    </submittedName>
</protein>
<accession>A0A8S4RS23</accession>